<organism evidence="3 4">
    <name type="scientific">Leadbetterella byssophila (strain DSM 17132 / JCM 16389 / KACC 11308 / NBRC 106382 / 4M15)</name>
    <dbReference type="NCBI Taxonomy" id="649349"/>
    <lineage>
        <taxon>Bacteria</taxon>
        <taxon>Pseudomonadati</taxon>
        <taxon>Bacteroidota</taxon>
        <taxon>Cytophagia</taxon>
        <taxon>Cytophagales</taxon>
        <taxon>Leadbetterellaceae</taxon>
        <taxon>Leadbetterella</taxon>
    </lineage>
</organism>
<gene>
    <name evidence="3" type="ordered locus">Lbys_3058</name>
</gene>
<dbReference type="RefSeq" id="WP_013409752.1">
    <property type="nucleotide sequence ID" value="NC_014655.1"/>
</dbReference>
<accession>E4RU12</accession>
<sequence length="281" mass="32020">MKYVLILMLISCQTFAQDLVPYRLYNDKGKEVSFKKMIQSLEGYDVVLFGELHNNAFVHWAQLRTLKALHAKKGNQLILGAEMFERDNQEGLDRYLKGEIDSKQLGEEVRLWKNHPTDYAPLVDFAKKEGLVFRATNVPRRFASEVARKGLDSLKLSDDERSYVVKLPFDVSLDTPGYQEMVKMVHSGANAMNFVAAQAIKDATMAESILQVWAPGKQLLHFHGDFHSKDFGGIYWYLKKARPELKVAVVSIMESEDADLRLPQKGTQFNLVIPVDMAKSY</sequence>
<keyword evidence="1" id="KW-0732">Signal</keyword>
<dbReference type="OrthoDB" id="1680202at2"/>
<evidence type="ECO:0000313" key="3">
    <source>
        <dbReference type="EMBL" id="ADQ18720.1"/>
    </source>
</evidence>
<evidence type="ECO:0000259" key="2">
    <source>
        <dbReference type="Pfam" id="PF04187"/>
    </source>
</evidence>
<feature type="domain" description="Haem-binding uptake Tiki superfamily ChaN" evidence="2">
    <location>
        <begin position="37"/>
        <end position="238"/>
    </location>
</feature>
<feature type="chain" id="PRO_5003188125" description="Haem-binding uptake Tiki superfamily ChaN domain-containing protein" evidence="1">
    <location>
        <begin position="17"/>
        <end position="281"/>
    </location>
</feature>
<dbReference type="eggNOG" id="COG3016">
    <property type="taxonomic scope" value="Bacteria"/>
</dbReference>
<proteinExistence type="predicted"/>
<dbReference type="InterPro" id="IPR007314">
    <property type="entry name" value="Cofac_haem-bd_dom"/>
</dbReference>
<dbReference type="EMBL" id="CP002305">
    <property type="protein sequence ID" value="ADQ18720.1"/>
    <property type="molecule type" value="Genomic_DNA"/>
</dbReference>
<evidence type="ECO:0000256" key="1">
    <source>
        <dbReference type="SAM" id="SignalP"/>
    </source>
</evidence>
<keyword evidence="4" id="KW-1185">Reference proteome</keyword>
<dbReference type="KEGG" id="lby:Lbys_3058"/>
<dbReference type="Gene3D" id="3.40.50.11550">
    <property type="match status" value="1"/>
</dbReference>
<dbReference type="Pfam" id="PF04187">
    <property type="entry name" value="Cofac_haem_bdg"/>
    <property type="match status" value="1"/>
</dbReference>
<dbReference type="SUPFAM" id="SSF159501">
    <property type="entry name" value="EreA/ChaN-like"/>
    <property type="match status" value="1"/>
</dbReference>
<dbReference type="CDD" id="cd14727">
    <property type="entry name" value="ChanN-like"/>
    <property type="match status" value="1"/>
</dbReference>
<dbReference type="AlphaFoldDB" id="E4RU12"/>
<feature type="signal peptide" evidence="1">
    <location>
        <begin position="1"/>
        <end position="16"/>
    </location>
</feature>
<dbReference type="HOGENOM" id="CLU_035488_0_0_10"/>
<protein>
    <recommendedName>
        <fullName evidence="2">Haem-binding uptake Tiki superfamily ChaN domain-containing protein</fullName>
    </recommendedName>
</protein>
<reference evidence="3 4" key="2">
    <citation type="journal article" date="2011" name="Stand. Genomic Sci.">
        <title>Complete genome sequence of Leadbetterella byssophila type strain (4M15).</title>
        <authorList>
            <person name="Abt B."/>
            <person name="Teshima H."/>
            <person name="Lucas S."/>
            <person name="Lapidus A."/>
            <person name="Del Rio T.G."/>
            <person name="Nolan M."/>
            <person name="Tice H."/>
            <person name="Cheng J.F."/>
            <person name="Pitluck S."/>
            <person name="Liolios K."/>
            <person name="Pagani I."/>
            <person name="Ivanova N."/>
            <person name="Mavromatis K."/>
            <person name="Pati A."/>
            <person name="Tapia R."/>
            <person name="Han C."/>
            <person name="Goodwin L."/>
            <person name="Chen A."/>
            <person name="Palaniappan K."/>
            <person name="Land M."/>
            <person name="Hauser L."/>
            <person name="Chang Y.J."/>
            <person name="Jeffries C.D."/>
            <person name="Rohde M."/>
            <person name="Goker M."/>
            <person name="Tindall B.J."/>
            <person name="Detter J.C."/>
            <person name="Woyke T."/>
            <person name="Bristow J."/>
            <person name="Eisen J.A."/>
            <person name="Markowitz V."/>
            <person name="Hugenholtz P."/>
            <person name="Klenk H.P."/>
            <person name="Kyrpides N.C."/>
        </authorList>
    </citation>
    <scope>NUCLEOTIDE SEQUENCE [LARGE SCALE GENOMIC DNA]</scope>
    <source>
        <strain evidence="4">DSM 17132 / JCM 16389 / KACC 11308 / NBRC 106382 / 4M15</strain>
    </source>
</reference>
<name>E4RU12_LEAB4</name>
<dbReference type="STRING" id="649349.Lbys_3058"/>
<dbReference type="Proteomes" id="UP000007435">
    <property type="component" value="Chromosome"/>
</dbReference>
<evidence type="ECO:0000313" key="4">
    <source>
        <dbReference type="Proteomes" id="UP000007435"/>
    </source>
</evidence>
<reference key="1">
    <citation type="submission" date="2010-11" db="EMBL/GenBank/DDBJ databases">
        <title>The complete genome of Leadbetterella byssophila DSM 17132.</title>
        <authorList>
            <consortium name="US DOE Joint Genome Institute (JGI-PGF)"/>
            <person name="Lucas S."/>
            <person name="Copeland A."/>
            <person name="Lapidus A."/>
            <person name="Glavina del Rio T."/>
            <person name="Dalin E."/>
            <person name="Tice H."/>
            <person name="Bruce D."/>
            <person name="Goodwin L."/>
            <person name="Pitluck S."/>
            <person name="Kyrpides N."/>
            <person name="Mavromatis K."/>
            <person name="Ivanova N."/>
            <person name="Teshima H."/>
            <person name="Brettin T."/>
            <person name="Detter J.C."/>
            <person name="Han C."/>
            <person name="Tapia R."/>
            <person name="Land M."/>
            <person name="Hauser L."/>
            <person name="Markowitz V."/>
            <person name="Cheng J.-F."/>
            <person name="Hugenholtz P."/>
            <person name="Woyke T."/>
            <person name="Wu D."/>
            <person name="Tindall B."/>
            <person name="Pomrenke H.G."/>
            <person name="Brambilla E."/>
            <person name="Klenk H.-P."/>
            <person name="Eisen J.A."/>
        </authorList>
    </citation>
    <scope>NUCLEOTIDE SEQUENCE [LARGE SCALE GENOMIC DNA]</scope>
    <source>
        <strain>DSM 17132</strain>
    </source>
</reference>